<accession>A0A250KSC6</accession>
<dbReference type="PANTHER" id="PTHR42852">
    <property type="entry name" value="THIOL:DISULFIDE INTERCHANGE PROTEIN DSBE"/>
    <property type="match status" value="1"/>
</dbReference>
<dbReference type="InterPro" id="IPR036249">
    <property type="entry name" value="Thioredoxin-like_sf"/>
</dbReference>
<gene>
    <name evidence="2" type="ORF">sS8_2635</name>
</gene>
<dbReference type="RefSeq" id="WP_119629961.1">
    <property type="nucleotide sequence ID" value="NZ_AP017928.1"/>
</dbReference>
<sequence length="163" mass="17946">MIGKVKQILVFGTTAIALYMGVQLFATRSLVAGTPPAIHTTALDGRTFDIPNRDGRPAVLYFWASWCHICKAMQNSIRSLARDTSLVSVALLSGDESEVREYVKQEEFEVPVILDERGDIGKEYGVRGVPVVFILGPDGDIRFSSIGYTSELGLRLRLWLAGL</sequence>
<name>A0A250KSC6_9GAMM</name>
<dbReference type="Proteomes" id="UP000266313">
    <property type="component" value="Chromosome"/>
</dbReference>
<dbReference type="OrthoDB" id="9788279at2"/>
<dbReference type="EMBL" id="AP017928">
    <property type="protein sequence ID" value="BBA34583.1"/>
    <property type="molecule type" value="Genomic_DNA"/>
</dbReference>
<dbReference type="PANTHER" id="PTHR42852:SF17">
    <property type="entry name" value="THIOREDOXIN-LIKE PROTEIN HI_1115"/>
    <property type="match status" value="1"/>
</dbReference>
<evidence type="ECO:0000313" key="2">
    <source>
        <dbReference type="EMBL" id="BBA34583.1"/>
    </source>
</evidence>
<dbReference type="AlphaFoldDB" id="A0A250KSC6"/>
<proteinExistence type="predicted"/>
<dbReference type="GO" id="GO:0016209">
    <property type="term" value="F:antioxidant activity"/>
    <property type="evidence" value="ECO:0007669"/>
    <property type="project" value="InterPro"/>
</dbReference>
<keyword evidence="3" id="KW-1185">Reference proteome</keyword>
<dbReference type="KEGG" id="mmai:sS8_2635"/>
<dbReference type="InterPro" id="IPR050553">
    <property type="entry name" value="Thioredoxin_ResA/DsbE_sf"/>
</dbReference>
<dbReference type="CDD" id="cd03011">
    <property type="entry name" value="TlpA_like_ScsD_MtbDsbE"/>
    <property type="match status" value="1"/>
</dbReference>
<reference evidence="2 3" key="1">
    <citation type="submission" date="2016-12" db="EMBL/GenBank/DDBJ databases">
        <title>Genome sequencing of Methylocaldum marinum.</title>
        <authorList>
            <person name="Takeuchi M."/>
            <person name="Kamagata Y."/>
            <person name="Hiraoka S."/>
            <person name="Oshima K."/>
            <person name="Hattori M."/>
            <person name="Iwasaki W."/>
        </authorList>
    </citation>
    <scope>NUCLEOTIDE SEQUENCE [LARGE SCALE GENOMIC DNA]</scope>
    <source>
        <strain evidence="2 3">S8</strain>
    </source>
</reference>
<evidence type="ECO:0000259" key="1">
    <source>
        <dbReference type="PROSITE" id="PS51352"/>
    </source>
</evidence>
<dbReference type="InterPro" id="IPR013766">
    <property type="entry name" value="Thioredoxin_domain"/>
</dbReference>
<feature type="domain" description="Thioredoxin" evidence="1">
    <location>
        <begin position="29"/>
        <end position="163"/>
    </location>
</feature>
<dbReference type="Gene3D" id="3.40.30.10">
    <property type="entry name" value="Glutaredoxin"/>
    <property type="match status" value="1"/>
</dbReference>
<protein>
    <submittedName>
        <fullName evidence="2">Redoxin domain-containing protein</fullName>
    </submittedName>
</protein>
<dbReference type="GO" id="GO:0016491">
    <property type="term" value="F:oxidoreductase activity"/>
    <property type="evidence" value="ECO:0007669"/>
    <property type="project" value="InterPro"/>
</dbReference>
<evidence type="ECO:0000313" key="3">
    <source>
        <dbReference type="Proteomes" id="UP000266313"/>
    </source>
</evidence>
<dbReference type="Pfam" id="PF00578">
    <property type="entry name" value="AhpC-TSA"/>
    <property type="match status" value="1"/>
</dbReference>
<dbReference type="InterPro" id="IPR000866">
    <property type="entry name" value="AhpC/TSA"/>
</dbReference>
<dbReference type="SUPFAM" id="SSF52833">
    <property type="entry name" value="Thioredoxin-like"/>
    <property type="match status" value="1"/>
</dbReference>
<organism evidence="2 3">
    <name type="scientific">Methylocaldum marinum</name>
    <dbReference type="NCBI Taxonomy" id="1432792"/>
    <lineage>
        <taxon>Bacteria</taxon>
        <taxon>Pseudomonadati</taxon>
        <taxon>Pseudomonadota</taxon>
        <taxon>Gammaproteobacteria</taxon>
        <taxon>Methylococcales</taxon>
        <taxon>Methylococcaceae</taxon>
        <taxon>Methylocaldum</taxon>
    </lineage>
</organism>
<dbReference type="PROSITE" id="PS51352">
    <property type="entry name" value="THIOREDOXIN_2"/>
    <property type="match status" value="1"/>
</dbReference>